<dbReference type="PANTHER" id="PTHR30373:SF2">
    <property type="entry name" value="UPF0603 PROTEIN YGCG"/>
    <property type="match status" value="1"/>
</dbReference>
<protein>
    <recommendedName>
        <fullName evidence="4">TPM domain-containing protein</fullName>
    </recommendedName>
</protein>
<feature type="chain" id="PRO_5020774950" description="TPM domain-containing protein" evidence="3">
    <location>
        <begin position="26"/>
        <end position="472"/>
    </location>
</feature>
<name>A0A4V3JXE3_9LEPT</name>
<keyword evidence="3" id="KW-0732">Signal</keyword>
<reference evidence="5" key="1">
    <citation type="journal article" date="2019" name="PLoS Negl. Trop. Dis.">
        <title>Revisiting the worldwide diversity of Leptospira species in the environment.</title>
        <authorList>
            <person name="Vincent A.T."/>
            <person name="Schiettekatte O."/>
            <person name="Bourhy P."/>
            <person name="Veyrier F.J."/>
            <person name="Picardeau M."/>
        </authorList>
    </citation>
    <scope>NUCLEOTIDE SEQUENCE [LARGE SCALE GENOMIC DNA]</scope>
    <source>
        <strain evidence="5">201400974</strain>
    </source>
</reference>
<proteinExistence type="predicted"/>
<comment type="caution">
    <text evidence="5">The sequence shown here is derived from an EMBL/GenBank/DDBJ whole genome shotgun (WGS) entry which is preliminary data.</text>
</comment>
<feature type="signal peptide" evidence="3">
    <location>
        <begin position="1"/>
        <end position="25"/>
    </location>
</feature>
<feature type="transmembrane region" description="Helical" evidence="2">
    <location>
        <begin position="255"/>
        <end position="280"/>
    </location>
</feature>
<feature type="domain" description="TPM" evidence="4">
    <location>
        <begin position="40"/>
        <end position="163"/>
    </location>
</feature>
<keyword evidence="2" id="KW-0472">Membrane</keyword>
<evidence type="ECO:0000256" key="3">
    <source>
        <dbReference type="SAM" id="SignalP"/>
    </source>
</evidence>
<accession>A0A4V3JXE3</accession>
<dbReference type="PANTHER" id="PTHR30373">
    <property type="entry name" value="UPF0603 PROTEIN YGCG"/>
    <property type="match status" value="1"/>
</dbReference>
<evidence type="ECO:0000313" key="5">
    <source>
        <dbReference type="EMBL" id="TGN14499.1"/>
    </source>
</evidence>
<dbReference type="OrthoDB" id="9810918at2"/>
<evidence type="ECO:0000259" key="4">
    <source>
        <dbReference type="Pfam" id="PF04536"/>
    </source>
</evidence>
<evidence type="ECO:0000256" key="2">
    <source>
        <dbReference type="SAM" id="Phobius"/>
    </source>
</evidence>
<dbReference type="AlphaFoldDB" id="A0A4V3JXE3"/>
<dbReference type="Pfam" id="PF04536">
    <property type="entry name" value="TPM_phosphatase"/>
    <property type="match status" value="1"/>
</dbReference>
<evidence type="ECO:0000313" key="6">
    <source>
        <dbReference type="Proteomes" id="UP000298264"/>
    </source>
</evidence>
<keyword evidence="2" id="KW-1133">Transmembrane helix</keyword>
<feature type="transmembrane region" description="Helical" evidence="2">
    <location>
        <begin position="286"/>
        <end position="309"/>
    </location>
</feature>
<feature type="compositionally biased region" description="Low complexity" evidence="1">
    <location>
        <begin position="450"/>
        <end position="465"/>
    </location>
</feature>
<organism evidence="5 6">
    <name type="scientific">Leptospira ilyithenensis</name>
    <dbReference type="NCBI Taxonomy" id="2484901"/>
    <lineage>
        <taxon>Bacteria</taxon>
        <taxon>Pseudomonadati</taxon>
        <taxon>Spirochaetota</taxon>
        <taxon>Spirochaetia</taxon>
        <taxon>Leptospirales</taxon>
        <taxon>Leptospiraceae</taxon>
        <taxon>Leptospira</taxon>
    </lineage>
</organism>
<feature type="region of interest" description="Disordered" evidence="1">
    <location>
        <begin position="450"/>
        <end position="472"/>
    </location>
</feature>
<dbReference type="EMBL" id="RQHV01000002">
    <property type="protein sequence ID" value="TGN14499.1"/>
    <property type="molecule type" value="Genomic_DNA"/>
</dbReference>
<dbReference type="InterPro" id="IPR007621">
    <property type="entry name" value="TPM_dom"/>
</dbReference>
<gene>
    <name evidence="5" type="ORF">EHS11_00430</name>
</gene>
<dbReference type="Gene3D" id="3.10.310.50">
    <property type="match status" value="1"/>
</dbReference>
<sequence length="472" mass="54724">MIKKFGFILCLSTFSLLGQSLSEFAGSLPNPISDENSRILDQTGILENSGTKQRLNELIVRLEKETFVEMAIVILPSVDPLISKQVAVELFRIWGVGKKEKGNGILILHVLDQRRVEIEIGYGLEEKLTKVLCNRILKERAIPYFKLGAFSVGYESMFDSLAATLKSDLTPYSKVLSESSEKFPEPSKAALDEIPEGLETYLDPSYESRENWEQRYPLFLFGGIFIVIIGYFFLWERRGPWFKQYEKSHYRETRFTIWTSFFLIFSFVCFILSVVSFCYAKWGGDLLPQFIGIPSFAAFVLFFFTFNWFRKYWEDSLQYLPIPCKKCVSELCPVPYQEDREMYLDQNDIKEESLHSYKFIIFKCKSCYTIEKHRKADYRYGDYSICPNCKIRSVYERANIIHSSTYEREGEEQVRFKCVYCDYSDIKNRIVPKQIRPTPTSAFRSKFSSLNSFSGKSFSRRSSSAGGAGSSH</sequence>
<keyword evidence="2" id="KW-0812">Transmembrane</keyword>
<dbReference type="RefSeq" id="WP_135762452.1">
    <property type="nucleotide sequence ID" value="NZ_RQHV01000002.1"/>
</dbReference>
<dbReference type="Proteomes" id="UP000298264">
    <property type="component" value="Unassembled WGS sequence"/>
</dbReference>
<feature type="transmembrane region" description="Helical" evidence="2">
    <location>
        <begin position="216"/>
        <end position="234"/>
    </location>
</feature>
<keyword evidence="6" id="KW-1185">Reference proteome</keyword>
<evidence type="ECO:0000256" key="1">
    <source>
        <dbReference type="SAM" id="MobiDB-lite"/>
    </source>
</evidence>